<reference evidence="7" key="1">
    <citation type="submission" date="2021-02" db="EMBL/GenBank/DDBJ databases">
        <authorList>
            <person name="Nowell W R."/>
        </authorList>
    </citation>
    <scope>NUCLEOTIDE SEQUENCE</scope>
</reference>
<keyword evidence="3 5" id="KW-1133">Transmembrane helix</keyword>
<evidence type="ECO:0000313" key="9">
    <source>
        <dbReference type="Proteomes" id="UP000663860"/>
    </source>
</evidence>
<dbReference type="Proteomes" id="UP000663868">
    <property type="component" value="Unassembled WGS sequence"/>
</dbReference>
<organism evidence="7 9">
    <name type="scientific">Adineta steineri</name>
    <dbReference type="NCBI Taxonomy" id="433720"/>
    <lineage>
        <taxon>Eukaryota</taxon>
        <taxon>Metazoa</taxon>
        <taxon>Spiralia</taxon>
        <taxon>Gnathifera</taxon>
        <taxon>Rotifera</taxon>
        <taxon>Eurotatoria</taxon>
        <taxon>Bdelloidea</taxon>
        <taxon>Adinetida</taxon>
        <taxon>Adinetidae</taxon>
        <taxon>Adineta</taxon>
    </lineage>
</organism>
<feature type="transmembrane region" description="Helical" evidence="5">
    <location>
        <begin position="169"/>
        <end position="188"/>
    </location>
</feature>
<dbReference type="GO" id="GO:0016020">
    <property type="term" value="C:membrane"/>
    <property type="evidence" value="ECO:0007669"/>
    <property type="project" value="UniProtKB-SubCell"/>
</dbReference>
<dbReference type="EMBL" id="CAJOBB010000719">
    <property type="protein sequence ID" value="CAF3737595.1"/>
    <property type="molecule type" value="Genomic_DNA"/>
</dbReference>
<feature type="domain" description="G-protein coupled receptors family 3 profile" evidence="6">
    <location>
        <begin position="293"/>
        <end position="383"/>
    </location>
</feature>
<feature type="transmembrane region" description="Helical" evidence="5">
    <location>
        <begin position="127"/>
        <end position="148"/>
    </location>
</feature>
<feature type="transmembrane region" description="Helical" evidence="5">
    <location>
        <begin position="87"/>
        <end position="107"/>
    </location>
</feature>
<feature type="transmembrane region" description="Helical" evidence="5">
    <location>
        <begin position="305"/>
        <end position="324"/>
    </location>
</feature>
<dbReference type="EMBL" id="CAJNOE010000238">
    <property type="protein sequence ID" value="CAF1078984.1"/>
    <property type="molecule type" value="Genomic_DNA"/>
</dbReference>
<gene>
    <name evidence="7" type="ORF">IZO911_LOCUS21851</name>
    <name evidence="8" type="ORF">KXQ929_LOCUS13455</name>
</gene>
<evidence type="ECO:0000256" key="5">
    <source>
        <dbReference type="SAM" id="Phobius"/>
    </source>
</evidence>
<evidence type="ECO:0000313" key="7">
    <source>
        <dbReference type="EMBL" id="CAF1078984.1"/>
    </source>
</evidence>
<keyword evidence="2 5" id="KW-0812">Transmembrane</keyword>
<dbReference type="Proteomes" id="UP000663860">
    <property type="component" value="Unassembled WGS sequence"/>
</dbReference>
<protein>
    <recommendedName>
        <fullName evidence="6">G-protein coupled receptors family 3 profile domain-containing protein</fullName>
    </recommendedName>
</protein>
<evidence type="ECO:0000313" key="8">
    <source>
        <dbReference type="EMBL" id="CAF3737595.1"/>
    </source>
</evidence>
<evidence type="ECO:0000256" key="4">
    <source>
        <dbReference type="ARBA" id="ARBA00023136"/>
    </source>
</evidence>
<comment type="caution">
    <text evidence="7">The sequence shown here is derived from an EMBL/GenBank/DDBJ whole genome shotgun (WGS) entry which is preliminary data.</text>
</comment>
<feature type="transmembrane region" description="Helical" evidence="5">
    <location>
        <begin position="344"/>
        <end position="370"/>
    </location>
</feature>
<dbReference type="AlphaFoldDB" id="A0A814MIY0"/>
<evidence type="ECO:0000256" key="1">
    <source>
        <dbReference type="ARBA" id="ARBA00004141"/>
    </source>
</evidence>
<sequence length="456" mass="53965">MLLHDSFLFTSNQSLNETHYSPVTRAYSPLFRSTLTLIISIYGTCSNFICILYLYYIISKYKQPKLIGSRREHSKLVHILSHEKYKFLIVLTTNDFFLCLSSIISCLDEKYFFQSLIARFRLCSLHMSIWKLTLHFSPLLTIFILFRYHYILYKRFPSKYFNTTTLNQLFCTNLCTLIPFVIAFAWSVDGLWLWGETNLNTTIQPVMYERNRTNETLFNITKFNNKTENYFSELYIPEQNIVCHLQTNDDLNLTTRIVYLIHADFSLLLSLHLIAFCLEIILHIRLNCCIIRRTITSSFLREQRVSIYVLYIFICLTLTSLPFYLYRTIENFFYVDIPSLTHDIISGLGLAQIILLGISFKPVLYFILFVPSRILFKFKRYLTNQLDTNNITDILLLQEQKHRTQQTESPRYSLQLPSFYSRIHKKFRPLSNSITTHDYRSVIIHQNTTMSTNVLI</sequence>
<feature type="transmembrane region" description="Helical" evidence="5">
    <location>
        <begin position="257"/>
        <end position="284"/>
    </location>
</feature>
<feature type="transmembrane region" description="Helical" evidence="5">
    <location>
        <begin position="35"/>
        <end position="58"/>
    </location>
</feature>
<evidence type="ECO:0000256" key="3">
    <source>
        <dbReference type="ARBA" id="ARBA00022989"/>
    </source>
</evidence>
<name>A0A814MIY0_9BILA</name>
<keyword evidence="4 5" id="KW-0472">Membrane</keyword>
<evidence type="ECO:0000259" key="6">
    <source>
        <dbReference type="PROSITE" id="PS50259"/>
    </source>
</evidence>
<accession>A0A814MIY0</accession>
<dbReference type="GO" id="GO:0004930">
    <property type="term" value="F:G protein-coupled receptor activity"/>
    <property type="evidence" value="ECO:0007669"/>
    <property type="project" value="InterPro"/>
</dbReference>
<proteinExistence type="predicted"/>
<comment type="subcellular location">
    <subcellularLocation>
        <location evidence="1">Membrane</location>
        <topology evidence="1">Multi-pass membrane protein</topology>
    </subcellularLocation>
</comment>
<evidence type="ECO:0000256" key="2">
    <source>
        <dbReference type="ARBA" id="ARBA00022692"/>
    </source>
</evidence>
<dbReference type="InterPro" id="IPR017978">
    <property type="entry name" value="GPCR_3_C"/>
</dbReference>
<dbReference type="PROSITE" id="PS50259">
    <property type="entry name" value="G_PROTEIN_RECEP_F3_4"/>
    <property type="match status" value="1"/>
</dbReference>